<dbReference type="Pfam" id="PF04851">
    <property type="entry name" value="ResIII"/>
    <property type="match status" value="1"/>
</dbReference>
<dbReference type="InterPro" id="IPR045572">
    <property type="entry name" value="RE_endonuc_C"/>
</dbReference>
<accession>A0A086XUU9</accession>
<dbReference type="Pfam" id="PF19778">
    <property type="entry name" value="RE_endonuc"/>
    <property type="match status" value="1"/>
</dbReference>
<dbReference type="Gene3D" id="3.40.50.300">
    <property type="entry name" value="P-loop containing nucleotide triphosphate hydrolases"/>
    <property type="match status" value="1"/>
</dbReference>
<dbReference type="Proteomes" id="UP000028826">
    <property type="component" value="Unassembled WGS sequence"/>
</dbReference>
<keyword evidence="4" id="KW-1185">Reference proteome</keyword>
<keyword evidence="3" id="KW-0540">Nuclease</keyword>
<evidence type="ECO:0000313" key="3">
    <source>
        <dbReference type="EMBL" id="KFI25799.1"/>
    </source>
</evidence>
<feature type="domain" description="Helicase/UvrB N-terminal" evidence="1">
    <location>
        <begin position="9"/>
        <end position="267"/>
    </location>
</feature>
<dbReference type="InterPro" id="IPR006935">
    <property type="entry name" value="Helicase/UvrB_N"/>
</dbReference>
<dbReference type="EMBL" id="JGYG01000022">
    <property type="protein sequence ID" value="KFI25799.1"/>
    <property type="molecule type" value="Genomic_DNA"/>
</dbReference>
<dbReference type="GO" id="GO:0015668">
    <property type="term" value="F:type III site-specific deoxyribonuclease activity"/>
    <property type="evidence" value="ECO:0007669"/>
    <property type="project" value="InterPro"/>
</dbReference>
<name>A0A086XUU9_9RHOB</name>
<proteinExistence type="predicted"/>
<dbReference type="RefSeq" id="WP_035714643.1">
    <property type="nucleotide sequence ID" value="NZ_JGYG01000022.1"/>
</dbReference>
<comment type="caution">
    <text evidence="3">The sequence shown here is derived from an EMBL/GenBank/DDBJ whole genome shotgun (WGS) entry which is preliminary data.</text>
</comment>
<evidence type="ECO:0000259" key="1">
    <source>
        <dbReference type="Pfam" id="PF04851"/>
    </source>
</evidence>
<dbReference type="STRING" id="195105.CN97_07750"/>
<gene>
    <name evidence="3" type="ORF">CN97_07750</name>
</gene>
<keyword evidence="3" id="KW-0255">Endonuclease</keyword>
<sequence>MKIKFKSQPYQAQAVDAVIDCFDGQPRQDALRYTIDPGAGAQTQMEIAGFGNAELLQSLDLLGNIHKVQRRALLPLSESLTSYVDDKGKAKPRSYNPGARVNLDIEMETGTGKTYVYLRTMFELHKRYGWSKFIIMVPSVAIREGVAKSIQMTAEHFQEEYGKKLRAFVYNSALLHELESFSSDAGINVMVINVQAFAASQKKNASEAARRIYRELDDFQSRRPIDVIAKNRPILILDEPQKMEGPETQAALPEFNPLFILRYSATHKTVHNKVHRLDAVDAFNQKLVKKIRVRGVETKGLSGTNPYLFLHRVDVTSAAPVAFVDLEVKTDSGIKRMTRKLEQGRNLFDLSKGLEVYRGFVVANIDARDDTVYFTNGDVLRAGEASGDVTEKDIRRIQIRETISAHLEREQVLFARGVKVLSLFFIDEVVKYRDYDAPDEQGEYARMFEEEYAQAVEALLGELPLENAEYRKYLDGIEVGKTHRGYFSIDKKGRMTDPKAAARGEMAGQSTEPSDYDLILKHKELLLSFEEPTRFIFSHSALREGWDNPNVFVMCMLKHNDSQNTISRRQEVGRGLRIAVNRNGERMDHPVTVHDINVLTVVASESYKGFVAALQKEIVENLSARPRQADAEYFAGKTLKTGDQELVLDKVLAKKLERFLIKNDFVDEDGHITAAYHEARKADAIESLPEELEPHREAVLALIDTVFNGRAVEDMFSDGRKPKKNPLNDNFHRKEFQELWRRINRKAVYQVEFESAALVRSCIDRLERDLRVTPLQYLVTEGALEDAVTDDRLRAGEAFVQGKVRTETGKSAHSRVSYDVIGAIAENTDLTRKTVGDILTGIQAAKFGEFAKNPEQFIADASHLIQEQKAIAVIERLTYDATEDRYDAELFTAGETGNDFKNATDKLKSHVYDYAIVDSKVERDFVRDLDTSSEVVVYSKLPRGFLIPTPVGDYNPDWAIAFREGGVKHLYFVAETKSDQPSMKMRELEQTKIKCARKFFDEIGRRINEDRVKYGVVTSYAELMALVKEVA</sequence>
<protein>
    <submittedName>
        <fullName evidence="3">Restriction endonuclease subunit R</fullName>
    </submittedName>
</protein>
<feature type="domain" description="Type III restriction enzyme C-terminal endonuclease" evidence="2">
    <location>
        <begin position="909"/>
        <end position="1018"/>
    </location>
</feature>
<dbReference type="SUPFAM" id="SSF52540">
    <property type="entry name" value="P-loop containing nucleoside triphosphate hydrolases"/>
    <property type="match status" value="2"/>
</dbReference>
<dbReference type="InterPro" id="IPR027417">
    <property type="entry name" value="P-loop_NTPase"/>
</dbReference>
<evidence type="ECO:0000259" key="2">
    <source>
        <dbReference type="Pfam" id="PF19778"/>
    </source>
</evidence>
<organism evidence="3 4">
    <name type="scientific">Haematobacter massiliensis</name>
    <dbReference type="NCBI Taxonomy" id="195105"/>
    <lineage>
        <taxon>Bacteria</taxon>
        <taxon>Pseudomonadati</taxon>
        <taxon>Pseudomonadota</taxon>
        <taxon>Alphaproteobacteria</taxon>
        <taxon>Rhodobacterales</taxon>
        <taxon>Paracoccaceae</taxon>
        <taxon>Haematobacter</taxon>
    </lineage>
</organism>
<dbReference type="eggNOG" id="COG3587">
    <property type="taxonomic scope" value="Bacteria"/>
</dbReference>
<dbReference type="GO" id="GO:0003677">
    <property type="term" value="F:DNA binding"/>
    <property type="evidence" value="ECO:0007669"/>
    <property type="project" value="InterPro"/>
</dbReference>
<dbReference type="AlphaFoldDB" id="A0A086XUU9"/>
<dbReference type="OrthoDB" id="9804145at2"/>
<dbReference type="GO" id="GO:0005524">
    <property type="term" value="F:ATP binding"/>
    <property type="evidence" value="ECO:0007669"/>
    <property type="project" value="InterPro"/>
</dbReference>
<evidence type="ECO:0000313" key="4">
    <source>
        <dbReference type="Proteomes" id="UP000028826"/>
    </source>
</evidence>
<reference evidence="3 4" key="1">
    <citation type="submission" date="2014-03" db="EMBL/GenBank/DDBJ databases">
        <title>Genome of Haematobacter massiliensis CCUG 47968.</title>
        <authorList>
            <person name="Wang D."/>
            <person name="Wang G."/>
        </authorList>
    </citation>
    <scope>NUCLEOTIDE SEQUENCE [LARGE SCALE GENOMIC DNA]</scope>
    <source>
        <strain evidence="3 4">CCUG 47968</strain>
    </source>
</reference>
<keyword evidence="3" id="KW-0378">Hydrolase</keyword>